<reference evidence="3 4" key="2">
    <citation type="journal article" date="2013" name="Genome Biol. Evol.">
        <title>Genome sequencing of Giardia lamblia genotypes A2 and B isolates (DH and GS) and comparative analysis with the genomes of genotypes A1 and E (WB and Pig).</title>
        <authorList>
            <person name="Adam R.D."/>
            <person name="Dahlstrom E.W."/>
            <person name="Martens C.A."/>
            <person name="Bruno D.P."/>
            <person name="Barbian K.D."/>
            <person name="Ricklefs S.M."/>
            <person name="Hernandez M.M."/>
            <person name="Narla N.P."/>
            <person name="Patel R.B."/>
            <person name="Porcella S.F."/>
            <person name="Nash T.E."/>
        </authorList>
    </citation>
    <scope>NUCLEOTIDE SEQUENCE [LARGE SCALE GENOMIC DNA]</scope>
    <source>
        <strain evidence="3 4">GS</strain>
    </source>
</reference>
<dbReference type="OrthoDB" id="10255024at2759"/>
<dbReference type="VEuPathDB" id="GiardiaDB:GL50581_2496"/>
<protein>
    <submittedName>
        <fullName evidence="3">Uncharacterized protein</fullName>
    </submittedName>
</protein>
<dbReference type="EMBL" id="AHHH01000010">
    <property type="protein sequence ID" value="ESU45131.1"/>
    <property type="molecule type" value="Genomic_DNA"/>
</dbReference>
<sequence length="991" mass="110764">MQAVLVIIGKTMILFLFSLTIALRTTEMIYNVGDMEPISLRIDSTAIIRYIYTPIHNNSPLLCINLTSYTEASVVSVFLGEILLLSTTNNNMTAIPLETVASLIQLSDSSTSPAIDFTVQTTAPTNINFTAGLFKQLIYGRSMVILGGTGIGERVIALANDGLHDIFLTFSKTSTDSAGTSSNYLIDLHSQPFATKKESLVNPASLLIRSVGNTYQYVAAADTRGNQLTPPKHLFMESSFYYLTVNLYDPSSVTVSYVERYQRFTPSLQIDYYNVPIHYTVDISDYKVGTQILMSSTCLDVEQAIYSPITICLRYNILSKECSLQLQSTLRYAWMTVQEVNAQGYLSSIYVSPSTSLTSLEASDSGRLYNSRNVGSCKIFLTNVNFVISSTENLSFINKNNRNKETLLIIENPGWIEDELIVVITLRPFYEVSIENFHPYVQFFLSTKIVYPNETHNSLAYVMNFHHLSGDNYQGSSVITSYLEEITNKSAVLRIRLKDLSVQLETDSIYIKLEHSVDLDLLFLNDVKPSLLEPGILYGADDVPLSALSSYYVDSGHTTGVSTLSGYIYFDVCNTTLFLSNQSSKKPIRVRLTDNLDQSESNFLEILVPITRATTYVPVYSSYAAFVKVTNTEYVSSTVPYKIGYVTEIPAVIVGDSRVRIHSGLMSDIIEVDSAKAPAQAYTTYSKEGGIHLAYAAYLVPSAFVNGSRQDYPAVPISKCGLEAALIDAHNAKDMNTPGLVRRVSNWVVAPAADNTEVYTPEFLTQADNTWSMLHIPIDIPSYKHEPYYLVVVAAVDTNASRIINQPVLDPIWEHTIDKTSIRFYETRYLSSSFSSDDFISFVGYHSAMPLTLVVVFWSVAALFLLIFIITLSLFLKYRYKYERASRRTGKAVQLVNRELSIEYSHSKLDSSDLKHEIRRTQTHTGQIDQAYSSMDNMSSHTLPLLPSYSPSQSAARQMTIADLSHPFSKDLSSQDSALDQNHRITKNRKQ</sequence>
<dbReference type="VEuPathDB" id="GiardiaDB:GL50803_00137755"/>
<keyword evidence="2" id="KW-1133">Transmembrane helix</keyword>
<dbReference type="VEuPathDB" id="GiardiaDB:QR46_1872"/>
<reference evidence="4" key="1">
    <citation type="submission" date="2012-02" db="EMBL/GenBank/DDBJ databases">
        <title>Genome sequencing of Giardia lamblia Genotypes A2 and B isolates (DH and GS) and comparative analysis with the genomes of Genotypes A1 and E (WB and Pig).</title>
        <authorList>
            <person name="Adam R."/>
            <person name="Dahlstrom E."/>
            <person name="Martens C."/>
            <person name="Bruno D."/>
            <person name="Barbian K."/>
            <person name="Porcella S.F."/>
            <person name="Nash T."/>
        </authorList>
    </citation>
    <scope>NUCLEOTIDE SEQUENCE</scope>
    <source>
        <strain evidence="4">GS</strain>
    </source>
</reference>
<feature type="transmembrane region" description="Helical" evidence="2">
    <location>
        <begin position="855"/>
        <end position="878"/>
    </location>
</feature>
<dbReference type="VEuPathDB" id="GiardiaDB:DHA2_154587"/>
<keyword evidence="2" id="KW-0812">Transmembrane</keyword>
<feature type="region of interest" description="Disordered" evidence="1">
    <location>
        <begin position="968"/>
        <end position="991"/>
    </location>
</feature>
<name>V6U296_GIAIN</name>
<dbReference type="AlphaFoldDB" id="V6U296"/>
<gene>
    <name evidence="3" type="ORF">GSB_150554</name>
</gene>
<organism evidence="3 4">
    <name type="scientific">Giardia intestinalis</name>
    <name type="common">Giardia lamblia</name>
    <dbReference type="NCBI Taxonomy" id="5741"/>
    <lineage>
        <taxon>Eukaryota</taxon>
        <taxon>Metamonada</taxon>
        <taxon>Diplomonadida</taxon>
        <taxon>Hexamitidae</taxon>
        <taxon>Giardiinae</taxon>
        <taxon>Giardia</taxon>
    </lineage>
</organism>
<proteinExistence type="predicted"/>
<feature type="compositionally biased region" description="Polar residues" evidence="1">
    <location>
        <begin position="971"/>
        <end position="980"/>
    </location>
</feature>
<evidence type="ECO:0000256" key="1">
    <source>
        <dbReference type="SAM" id="MobiDB-lite"/>
    </source>
</evidence>
<comment type="caution">
    <text evidence="3">The sequence shown here is derived from an EMBL/GenBank/DDBJ whole genome shotgun (WGS) entry which is preliminary data.</text>
</comment>
<evidence type="ECO:0000313" key="4">
    <source>
        <dbReference type="Proteomes" id="UP000018040"/>
    </source>
</evidence>
<dbReference type="Proteomes" id="UP000018040">
    <property type="component" value="Unassembled WGS sequence"/>
</dbReference>
<accession>V6U296</accession>
<evidence type="ECO:0000313" key="3">
    <source>
        <dbReference type="EMBL" id="ESU45131.1"/>
    </source>
</evidence>
<keyword evidence="2" id="KW-0472">Membrane</keyword>
<evidence type="ECO:0000256" key="2">
    <source>
        <dbReference type="SAM" id="Phobius"/>
    </source>
</evidence>